<dbReference type="InterPro" id="IPR001242">
    <property type="entry name" value="Condensation_dom"/>
</dbReference>
<dbReference type="InterPro" id="IPR045851">
    <property type="entry name" value="AMP-bd_C_sf"/>
</dbReference>
<evidence type="ECO:0000256" key="2">
    <source>
        <dbReference type="ARBA" id="ARBA00022450"/>
    </source>
</evidence>
<dbReference type="STRING" id="645274.SAMN04487901_11261"/>
<dbReference type="Gene3D" id="3.30.559.10">
    <property type="entry name" value="Chloramphenicol acetyltransferase-like domain"/>
    <property type="match status" value="6"/>
</dbReference>
<dbReference type="PANTHER" id="PTHR45527">
    <property type="entry name" value="NONRIBOSOMAL PEPTIDE SYNTHETASE"/>
    <property type="match status" value="1"/>
</dbReference>
<dbReference type="Gene3D" id="3.30.559.30">
    <property type="entry name" value="Nonribosomal peptide synthetase, condensation domain"/>
    <property type="match status" value="6"/>
</dbReference>
<dbReference type="InterPro" id="IPR029058">
    <property type="entry name" value="AB_hydrolase_fold"/>
</dbReference>
<gene>
    <name evidence="5" type="ORF">SAMN04487901_11261</name>
</gene>
<dbReference type="GO" id="GO:0003824">
    <property type="term" value="F:catalytic activity"/>
    <property type="evidence" value="ECO:0007669"/>
    <property type="project" value="InterPro"/>
</dbReference>
<protein>
    <submittedName>
        <fullName evidence="5">Non-ribosomal peptide synthase domain TIGR01720/amino acid adenylation domain-containing protein</fullName>
    </submittedName>
</protein>
<dbReference type="InterPro" id="IPR010071">
    <property type="entry name" value="AA_adenyl_dom"/>
</dbReference>
<evidence type="ECO:0000313" key="5">
    <source>
        <dbReference type="EMBL" id="SDG91305.1"/>
    </source>
</evidence>
<sequence length="5816" mass="655794">MKTYPLLQSQLGVFTEWMADPSITRYNLPAVVRFSKKVIPEKIIKALETIIAKREVLRTRFVLDDEGLPMQYSDPDMVIPIQQKSMTEGELEEYLKNDFIHPYDLLSGDPLCRMEVVETPQANYVLFEVHHTIADGLTLGNCVTLRDFPTAYRGEALEDIPYGMYQYAEDEQATLHSDAYERSKQYYAEKYANMEFTTISTSAANPLGNSIHEDSYLSQEAVDNWCQQNGTSSNLLFMAAFSYVLSEASREEQVVYRTINHGRMDKRLMNAYGMFVKSAPILANVDRSQSVIDFIKGFRRELMSIVRYGNYPFNHFCRDLKMSGGVEFGFQGFNIQESVEVEGEKVYAQQLDRGKSTSDLTCIIYLVDGQYDIRLSSSDALNSRESLVRLARAIKATAENMMAQPEKLLSELSMLDAEGAKQVASFRYTAKADVPYHLFYEPIEQNAVRFPDRNALIAKDRTLTFQELNTEANRVAHALLRRGVKRGDRIVLLLPRRSGVIVSMFGVSKTGAAYIPCDPAYPADRINLIMTDSEAQYVITTSDHANDYPAEKVILIDDIYNTGKTQPEDDQNPNVEVSPEDLAYLIYTSGSTGRPKGVMLRHVGITNYLYDHPANVHIHGLMELGVKTFVSITTLSFDMSLKEFAGSLFNGITSVLADEQEVLDAALLSDLMDRTGAEAINGTCSRILSYMELPAFCQSLSRCKAVWAGGEKYPMQLLSSLQSMGVHIFNTYGPTEITVSSNIADLTNARKVTVGHPLLNYEEFIVDAWGNQLPVGFVGELLIGGPGVARGYNNLPEMTKERFVEYQGIRVYRSGDLARWEPDGDVEILGRNDGQVKLRGFRIELGEVENLSVKFEGIRQTVCDVKEIGTTQHLCLYYVSENEIDEESLKLFIAASLTEYMVPTVYMRIDSIPLTPNGKTNRKALPKPTLKLAEVVAPETKMEQDIFDIVSESLQMTDFGVTNDLIALGLSSLASMRLSATIKKRLGIQILMKDIMQHPTVREIASLAENAQETIVLKPYDKREWYPLNESQRGMYVDWMMNPDALQYNIPILLHFRDVDENKVKESLKAVANAHPYMKARLAIKGDDVVQLRNDDATIDVNIEQLDHMPDRSWFQNRVKPFDLLKEPLYRFNIFTYANHVFLLLDLHHIISDGSSNYVIAKEMEKAYRGEVLTPETYTAYDRALDEEALMKSERKQEAEDYFDALVGGVEATVYPHSSQTDGERKQGVVDVYVTASDIDAFCKKHALPASSFFLTVFHQVLERITREENTLVYFISNGRSELLLDNFFGVLVKTLPSVCGQFKGQMAEVVRSLNTQMQETIRNDFYPFTKLVERHDLKAEILYNYFVDLQTEVCLGDHKSEEIYGLDWDMAKTPLSITMLRADDGVGYTARIEYDATLYCRKDMEVLGNAFKAFAESSCTAAGNEMANCRIVLPEEQDQLIQLSKGETLPVDPNETFVSIFIEQAAKTPDATAVIDEDNSGDSLSSSYTYRQLDQLSNALATELRSLGVGDPNTPSPFVSIMLGYEKAFLVAAIGVEKAGGAYVPLDYEYPNDRLLYMLEDSESQVLITSHAIFNEKTSEGDNFTAKNILFIDDFLAGVSGKAADYSAAVNYATPDGLAYMIYTSGSTGKPKGVMIPHRAKANFVRFIAKEWRHTAQSRICCHSSFSFDASIEDLYPVLTVGGTLYTVPKEARKDLVMLYDFIIKNKITGGCYTTQLGLMLLQQFPDLPVDYLVVGGEKMADNPDCKCRLINTYGPTEFTVDATFYETEHGRDYKNIPIGRPLYNLSAFVLDPMGQLVPQGVPGELCMAGPQVACGYWKREDLTAEKFVDCPFMEGKMYHTGDLVKYNSEGQIEYMGRIDNQVKLRGFRIELGEIETLISKYEGVQMQCVQVKEIGGVQHLCAYYTADRQIDSDALRDYLAEQLTDYMVPTAYMQLDQMPLTPNGKVNTKALPMPNMQADELVAPVTKTEKKLFSLAAEMLKHDKFGITSNLITMGLTSLTAMRFTVAAFNEFKVQVTVKDVMQHPTIHQMAALIDSMREEEGLDTQQEDTQFWPEGKHYYYPITENQRGVLFDWEMNRNTTQYNVPEVHIFQGGNAEKLRDALVKVVNAHPYLKTRFVQHQGDVMQIRRDKEPVKILMETLSKKPDTAFFQNRVRPFDLYRDILYRLEVYTYEDKVYLFMDIHHSIYDGASSLFLLSDIQKAYEGGEVETETYTAFDFALDELRLTKSEKYAEAEEYFKKLLDGRTTAVYPRSNDEKDGSRNSRVSLTIKGQDITAFCHQEALTANNYFLTVLMHVLHAVTREEDIAITTINNGRSDVRMMNIMGMFVKTLPVVSSSADGSLTVADAIKKTQEQVLETQSRDFYPFTKMVELYGLRPEIMYVYQPKETDESSSDDTMRLTLNQSKLPLTVTVIPEGDAYTLELEYENSLYSEKSMLQLGAMLQQVSGQACHAAKLNDVALLNESEIAEIMSISSGKYLDVDITKTFAQAFEERAKLVPDHVAVADKSSHLTYSQMSRFSNVLAQQLITAGVQPNDFVCVMLDRMKEFPLSVLAIHKAGAAYTPLDFEYPNERLLYMLENSQSKVLITTHAVLDSKRAEGDFDTGSAQVLFIEDIDFNVDAEPVNLTTPDNLAYMIYTSGSTGKPKGAMLHQAGLWNFINVVIDMEQLTADDRIEGHRSFSFDAHIEDMYAILTLGGSFHIMPTEIRKDLAAIRDFLFEHQITGGGYSTAIAALLLNTYDDLPVRFITAGGEKLDGVYSDHIEIINVYGPTECTDDTSYYKIAPGKRIENIPIGKSVANNYNFIIDPQGRLLPQGIPGELCFAGIQVGRGYWQLPERTAQAFCDCPFVKHDAYDRLVRMYHTGDVCRWNEQGDIEYLGRIDFQVKLRGFRIELGEIENKVLIIDGIRQAAAEVRKVGGADHLVLYYTLQEGSSLTDEQIRRNLQASSLAEYMVPDTYMQLPSMPLTPNGKINRKVLPVPEIKAEDIVAPATETEQIIWDTVSELLKVESFGVTTNLISIGLTSLTAMRLSARLSQSLQLTIPTNEILTHPTIRELAASEGQTAGQEVKVWEKRDYYPITENQRGVYIDWELNRDTTQYNLPTVTKMAGTDAEQLRDALVKIVEAHPYLKTRLAMKGDDIVQLRLDDEPVVVELTELNEEPTAKFFRSRVRPFNLFNDRLYRMEVYKTPTTVWYFQDIHHIVFDGASDFVLRAELEKALHGETLQREEYSAFERALDEKELMESATFNEIEKYFDGLLEDVEMISYPHSSELDGEEGVNNAYVTADVDKRVIDDYCRKNSATANSFFLTSLMQVLHRLTREERIAITTISNGRSDTRMHTIMGMFVKTLPVVSRLDGNQTFADALASMNKQVMTSIGNDIYPFTKIAERYKFRSEIMFVFQGGLNTPVVKQHEESMPLDLDTAKMPIAFMVTESGEGTYHIELEYDTHLYSQADMQILVNALHTFIQEALSGDHQIKTISLTDKTEQAGIISLSQGEQLDYDQSQTFVDMVCSFAASHPEAVAVVDKFSKITYEELDKQSNTLAAKLIEDGVQPDTFVGIMLPRQKEFIVALLSIMKAGAAYIPMDNEYPIDRLLYMLEDSRAKVLITTRELYEAKQQEGDFKANQVIFMDERIESSEKTVNLTHPDGLAYMIYTSGSTGKPKGVILPHRALRAYLAWRIAKIGITPESRHAEHASFSFDASLDDLLCPLAAGGSVHILAEELRKDMDGIYNYLKEQRITGLTLSTALGMTLLGQFSDLPVKYMMMGGEKMLPFPKTPIKVINGYGPTEFSVCSSFHVVDQDKDENIPIGRPVPNSWSFICDTFGNLLPLGCAGELCLCGAQMANGYWQREDLTKEKFSVAPFGMKVYHTGDLARWNEQGELEFLGRIDNQVKLRGFRIELGEIENQASLIEGIKAVAAEVREANGSKHLVLYFTAELPMDTDAIRERLSESLTEYMVPDTYMQLDEMPMTPNGKVNRRALPQPVIRSAAEYVEPQTEAERIVAQAMQDVLGLKQNVGALDSFFAWGGDSIKSIRLVSRLRAEGITLQVADIMKLKTVREIAAVSSHGTVEISQEAWSGEVPQTAITRFFFDLNLPKPQHFNQTMFIKATQRVQAEALQKTVEALVEHHDMLRAIVRNGQLYVRNTDEPNLYGWEQLDYTQDVDYVKKIERVCRNRQASIGLSSGPLFKVVLFNTPDYDAILMVCHHLVVDGVSWRVLLEDFNTAYGQTAEGAAIVLPAKTHSFREYAETLHAYADSHELSLEKPYWDSVQEKLQSLPSSKAKDSSRSMQQVNGSLDAQTTHSITTTAGNPYHADINDLLMTALGRSYHKLTGNDAVSVQFEGHGREYIGNAQLLTDRTVGWFTSVYPVVLEHLDGDLRSCLRQTKETMHRIPNKGVGYNILRYLSDETAYSTGQCALIGFNYLGEMSAQDADNNALFTAMTEISAGDDFAPQNVFGPDISINCSVIDGKLEAGLAYNTALLTQEQATLLLNGMMESLREITAHTSEMTDVEVTATDLGEYEWTDEEFQKVYNHFIQMGTPLQRIYPLSPMQEGMALKFMLEPNSLAYRLVSRFALDILPTEQQMRYTLDQLGAKHEVLRTSLIYRDVELYRQAIVDRPLGLEMRDVSDAPNKESAMVALYKAEQQRGFSMEDQPLFRIVCVKTSETTCEILLAVHHIIVDGWCIGLYMSDLIANLTDAVQGKMKPVGQYPAGRYEKFIRELLRKDTDKGLSYWRGLLDGYTTKAVIPSTGIVPEQERATDNVCRITISGAEMTALKALTTNAQATMNTLVELAWGLVLQIYNRQDDVVFVKVVSGRNNASEGVEDVVGLFINSVPVRVRTPKGTTVIQALQALQQQAAESNEWDFCPLSVIQQQSDLGADLFQSIVAFENYDSEVDLSNASTPFHTKMVYSKEESINDLTLTAYADGDKELTVNLEFDPVKYRKDEIEQVMNVMRQMLLNMAEKPETDVSTLPPLTNQDRVELAKLGLGETLTYDTTQTLVDLFTQQARKTPDNTCIVFQNKRLTYREVDSITDRLAVLLQKQYHVQPEMAVGVMIDRSELMLLYPMAIMKAGAAYMPLDFHFPAERLSFMCKDAGVKLILSEGNRVAEAMPDYNGQVITSDIFERLDEVNGKLNPKWKAEPGNMFVILYTSGSTGTPKGVVLEHRNIVNFCHWYVKAFDVTAEDRAVAYANFGFDAHMMDIYPVTSVGGSVYIIPSDMRMDLMGMNEYMEREQLNLAFMTTQVGFMFATTIENHSLRLLSVGGEKLQPLKKPPFRFYNGYGPTECTLYSTFYNIEHDYNSSYIGRPLAGYQLYVVDPNMNLVPRGALGELVVAGAGVGRGYLNRPDQNAEKFITFMGQKAYRTGDLVKWSPDGNIDFIGRIDGQVKLRGLRIEMGEIEACILKYPQIKTTAVDVKEVCGAQHICCYFTSDAQIDVDSLREYLASKLTDYMVPTAYMQMEKLPLTPNGKVNRRALPVPTITLQTENVAPETEREKALFDIAKELLKMDDFGVTDDLTKLGLTSLLAIKMVMMASKRNIAIKLDDLMKLKTIRATLQHNMTMLAWAAPYDENKPIVVLVCGATPYKDMEPYVELLSKHYSVLVYEPIGEHYDYIFQDENIDEVVEMYYALLDMTIPEGAKVSAFTGHCFGGEIAYRLAIRRSQDTGITVPMIMLDVFWRVDPLHFDEEELMKLLPQELIDKYGNAIRSYAKAMNMYDKLGRQGVPPMYDGDVVLFRATEIEPDSPILAEIYATVPQFKEAWKDVTSERSMDNAAFWRQYYPDMEIHNMEAHHMSMLESQHVPAYVEWLDNYLKNHQ</sequence>
<dbReference type="SUPFAM" id="SSF53474">
    <property type="entry name" value="alpha/beta-Hydrolases"/>
    <property type="match status" value="1"/>
</dbReference>
<dbReference type="SUPFAM" id="SSF52777">
    <property type="entry name" value="CoA-dependent acyltransferases"/>
    <property type="match status" value="12"/>
</dbReference>
<dbReference type="SMART" id="SM00823">
    <property type="entry name" value="PKS_PP"/>
    <property type="match status" value="4"/>
</dbReference>
<feature type="domain" description="Carrier" evidence="4">
    <location>
        <begin position="937"/>
        <end position="1012"/>
    </location>
</feature>
<dbReference type="Gene3D" id="3.40.50.12780">
    <property type="entry name" value="N-terminal domain of ligase-like"/>
    <property type="match status" value="3"/>
</dbReference>
<name>A0A1G7Y4C5_9BACT</name>
<dbReference type="Gene3D" id="2.30.38.10">
    <property type="entry name" value="Luciferase, Domain 3"/>
    <property type="match status" value="2"/>
</dbReference>
<keyword evidence="6" id="KW-1185">Reference proteome</keyword>
<feature type="domain" description="Carrier" evidence="4">
    <location>
        <begin position="2989"/>
        <end position="3064"/>
    </location>
</feature>
<dbReference type="Pfam" id="PF00501">
    <property type="entry name" value="AMP-binding"/>
    <property type="match status" value="5"/>
</dbReference>
<dbReference type="InterPro" id="IPR020806">
    <property type="entry name" value="PKS_PP-bd"/>
</dbReference>
<dbReference type="NCBIfam" id="TIGR01733">
    <property type="entry name" value="AA-adenyl-dom"/>
    <property type="match status" value="5"/>
</dbReference>
<dbReference type="SUPFAM" id="SSF56801">
    <property type="entry name" value="Acetyl-CoA synthetase-like"/>
    <property type="match status" value="5"/>
</dbReference>
<dbReference type="PANTHER" id="PTHR45527:SF1">
    <property type="entry name" value="FATTY ACID SYNTHASE"/>
    <property type="match status" value="1"/>
</dbReference>
<dbReference type="GO" id="GO:0005737">
    <property type="term" value="C:cytoplasm"/>
    <property type="evidence" value="ECO:0007669"/>
    <property type="project" value="TreeGrafter"/>
</dbReference>
<dbReference type="GO" id="GO:0031177">
    <property type="term" value="F:phosphopantetheine binding"/>
    <property type="evidence" value="ECO:0007669"/>
    <property type="project" value="InterPro"/>
</dbReference>
<dbReference type="InterPro" id="IPR010060">
    <property type="entry name" value="NRPS_synth"/>
</dbReference>
<dbReference type="InterPro" id="IPR000873">
    <property type="entry name" value="AMP-dep_synth/lig_dom"/>
</dbReference>
<dbReference type="InterPro" id="IPR009081">
    <property type="entry name" value="PP-bd_ACP"/>
</dbReference>
<dbReference type="Gene3D" id="3.30.300.30">
    <property type="match status" value="5"/>
</dbReference>
<organism evidence="5 6">
    <name type="scientific">Prevotella communis</name>
    <dbReference type="NCBI Taxonomy" id="2913614"/>
    <lineage>
        <taxon>Bacteria</taxon>
        <taxon>Pseudomonadati</taxon>
        <taxon>Bacteroidota</taxon>
        <taxon>Bacteroidia</taxon>
        <taxon>Bacteroidales</taxon>
        <taxon>Prevotellaceae</taxon>
        <taxon>Prevotella</taxon>
    </lineage>
</organism>
<evidence type="ECO:0000256" key="1">
    <source>
        <dbReference type="ARBA" id="ARBA00001957"/>
    </source>
</evidence>
<keyword evidence="2" id="KW-0596">Phosphopantetheine</keyword>
<dbReference type="PROSITE" id="PS50075">
    <property type="entry name" value="CARRIER"/>
    <property type="match status" value="5"/>
</dbReference>
<dbReference type="RefSeq" id="WP_091818352.1">
    <property type="nucleotide sequence ID" value="NZ_FNCQ01000012.1"/>
</dbReference>
<dbReference type="Pfam" id="PF00550">
    <property type="entry name" value="PP-binding"/>
    <property type="match status" value="5"/>
</dbReference>
<dbReference type="PROSITE" id="PS00455">
    <property type="entry name" value="AMP_BINDING"/>
    <property type="match status" value="5"/>
</dbReference>
<feature type="domain" description="Carrier" evidence="4">
    <location>
        <begin position="3994"/>
        <end position="4069"/>
    </location>
</feature>
<evidence type="ECO:0000259" key="4">
    <source>
        <dbReference type="PROSITE" id="PS50075"/>
    </source>
</evidence>
<dbReference type="InterPro" id="IPR023213">
    <property type="entry name" value="CAT-like_dom_sf"/>
</dbReference>
<evidence type="ECO:0000313" key="6">
    <source>
        <dbReference type="Proteomes" id="UP000198779"/>
    </source>
</evidence>
<feature type="domain" description="Carrier" evidence="4">
    <location>
        <begin position="5489"/>
        <end position="5563"/>
    </location>
</feature>
<dbReference type="SUPFAM" id="SSF47336">
    <property type="entry name" value="ACP-like"/>
    <property type="match status" value="5"/>
</dbReference>
<evidence type="ECO:0000256" key="3">
    <source>
        <dbReference type="ARBA" id="ARBA00022553"/>
    </source>
</evidence>
<dbReference type="EMBL" id="FNCQ01000012">
    <property type="protein sequence ID" value="SDG91305.1"/>
    <property type="molecule type" value="Genomic_DNA"/>
</dbReference>
<dbReference type="Gene3D" id="3.40.50.980">
    <property type="match status" value="4"/>
</dbReference>
<dbReference type="Proteomes" id="UP000198779">
    <property type="component" value="Unassembled WGS sequence"/>
</dbReference>
<dbReference type="InterPro" id="IPR006162">
    <property type="entry name" value="Ppantetheine_attach_site"/>
</dbReference>
<dbReference type="NCBIfam" id="NF003417">
    <property type="entry name" value="PRK04813.1"/>
    <property type="match status" value="5"/>
</dbReference>
<dbReference type="Gene3D" id="1.10.1200.10">
    <property type="entry name" value="ACP-like"/>
    <property type="match status" value="5"/>
</dbReference>
<dbReference type="Pfam" id="PF00668">
    <property type="entry name" value="Condensation"/>
    <property type="match status" value="6"/>
</dbReference>
<dbReference type="InterPro" id="IPR042099">
    <property type="entry name" value="ANL_N_sf"/>
</dbReference>
<proteinExistence type="predicted"/>
<dbReference type="GO" id="GO:0044550">
    <property type="term" value="P:secondary metabolite biosynthetic process"/>
    <property type="evidence" value="ECO:0007669"/>
    <property type="project" value="TreeGrafter"/>
</dbReference>
<accession>A0A1G7Y4C5</accession>
<dbReference type="Gene3D" id="3.40.50.1820">
    <property type="entry name" value="alpha/beta hydrolase"/>
    <property type="match status" value="1"/>
</dbReference>
<dbReference type="NCBIfam" id="TIGR01720">
    <property type="entry name" value="NRPS-para261"/>
    <property type="match status" value="1"/>
</dbReference>
<dbReference type="PROSITE" id="PS00012">
    <property type="entry name" value="PHOSPHOPANTETHEINE"/>
    <property type="match status" value="1"/>
</dbReference>
<dbReference type="InterPro" id="IPR036736">
    <property type="entry name" value="ACP-like_sf"/>
</dbReference>
<dbReference type="FunFam" id="3.40.50.980:FF:000001">
    <property type="entry name" value="Non-ribosomal peptide synthetase"/>
    <property type="match status" value="3"/>
</dbReference>
<dbReference type="InterPro" id="IPR020845">
    <property type="entry name" value="AMP-binding_CS"/>
</dbReference>
<dbReference type="GO" id="GO:0043041">
    <property type="term" value="P:amino acid activation for nonribosomal peptide biosynthetic process"/>
    <property type="evidence" value="ECO:0007669"/>
    <property type="project" value="TreeGrafter"/>
</dbReference>
<comment type="cofactor">
    <cofactor evidence="1">
        <name>pantetheine 4'-phosphate</name>
        <dbReference type="ChEBI" id="CHEBI:47942"/>
    </cofactor>
</comment>
<reference evidence="6" key="1">
    <citation type="submission" date="2016-10" db="EMBL/GenBank/DDBJ databases">
        <authorList>
            <person name="Varghese N."/>
            <person name="Submissions S."/>
        </authorList>
    </citation>
    <scope>NUCLEOTIDE SEQUENCE [LARGE SCALE GENOMIC DNA]</scope>
    <source>
        <strain evidence="6">BP1-148</strain>
    </source>
</reference>
<feature type="domain" description="Carrier" evidence="4">
    <location>
        <begin position="1965"/>
        <end position="2040"/>
    </location>
</feature>
<keyword evidence="3" id="KW-0597">Phosphoprotein</keyword>
<dbReference type="CDD" id="cd05930">
    <property type="entry name" value="A_NRPS"/>
    <property type="match status" value="5"/>
</dbReference>